<name>A0A6M8EXG6_9BACT</name>
<dbReference type="AlphaFoldDB" id="A0A6M8EXG6"/>
<sequence>MRNILKVIIISTIVTVSLQGWDKFFNWQGSQQRVSCDSDRVAMNYFNDLIIDGEEYYLQDHYETNNGTPVSQYVSLLKKWDKNKEYYSIQVNTLRVYQEYRKNDEDGSGYFSQFTIALTNASNDDVFKTSYTVWYKPNGYWSKETVKLMENKN</sequence>
<reference evidence="1 2" key="1">
    <citation type="submission" date="2019-08" db="EMBL/GenBank/DDBJ databases">
        <title>Complete genome sequence of Arcobacter acticola.</title>
        <authorList>
            <person name="Miller W."/>
        </authorList>
    </citation>
    <scope>NUCLEOTIDE SEQUENCE [LARGE SCALE GENOMIC DNA]</scope>
    <source>
        <strain evidence="1 2">KCTC 52212</strain>
    </source>
</reference>
<organism evidence="1 2">
    <name type="scientific">Arcobacter acticola</name>
    <dbReference type="NCBI Taxonomy" id="1849015"/>
    <lineage>
        <taxon>Bacteria</taxon>
        <taxon>Pseudomonadati</taxon>
        <taxon>Campylobacterota</taxon>
        <taxon>Epsilonproteobacteria</taxon>
        <taxon>Campylobacterales</taxon>
        <taxon>Arcobacteraceae</taxon>
        <taxon>Arcobacter</taxon>
    </lineage>
</organism>
<accession>A0A6M8EXG6</accession>
<gene>
    <name evidence="1" type="ORF">AACT_2097</name>
</gene>
<dbReference type="KEGG" id="paco:AACT_2097"/>
<dbReference type="Proteomes" id="UP000503483">
    <property type="component" value="Chromosome"/>
</dbReference>
<proteinExistence type="predicted"/>
<dbReference type="RefSeq" id="WP_172126786.1">
    <property type="nucleotide sequence ID" value="NZ_CP042652.1"/>
</dbReference>
<evidence type="ECO:0000313" key="2">
    <source>
        <dbReference type="Proteomes" id="UP000503483"/>
    </source>
</evidence>
<keyword evidence="2" id="KW-1185">Reference proteome</keyword>
<evidence type="ECO:0000313" key="1">
    <source>
        <dbReference type="EMBL" id="QKE29227.1"/>
    </source>
</evidence>
<protein>
    <submittedName>
        <fullName evidence="1">Uncharacterized protein</fullName>
    </submittedName>
</protein>
<dbReference type="EMBL" id="CP042652">
    <property type="protein sequence ID" value="QKE29227.1"/>
    <property type="molecule type" value="Genomic_DNA"/>
</dbReference>